<keyword evidence="1" id="KW-0732">Signal</keyword>
<evidence type="ECO:0000313" key="3">
    <source>
        <dbReference type="Proteomes" id="UP000245293"/>
    </source>
</evidence>
<dbReference type="Gene3D" id="2.60.120.1140">
    <property type="entry name" value="Protein of unknown function DUF192"/>
    <property type="match status" value="1"/>
</dbReference>
<dbReference type="AlphaFoldDB" id="A0A2V1P1G9"/>
<feature type="chain" id="PRO_5016076789" description="DUF192 domain-containing protein" evidence="1">
    <location>
        <begin position="31"/>
        <end position="166"/>
    </location>
</feature>
<evidence type="ECO:0000313" key="2">
    <source>
        <dbReference type="EMBL" id="PWG16371.1"/>
    </source>
</evidence>
<keyword evidence="3" id="KW-1185">Reference proteome</keyword>
<dbReference type="EMBL" id="QETF01000014">
    <property type="protein sequence ID" value="PWG16371.1"/>
    <property type="molecule type" value="Genomic_DNA"/>
</dbReference>
<name>A0A2V1P1G9_9RHOB</name>
<dbReference type="Pfam" id="PF02643">
    <property type="entry name" value="DUF192"/>
    <property type="match status" value="1"/>
</dbReference>
<accession>A0A2V1P1G9</accession>
<dbReference type="RefSeq" id="WP_109389289.1">
    <property type="nucleotide sequence ID" value="NZ_QETF01000014.1"/>
</dbReference>
<dbReference type="PANTHER" id="PTHR37953:SF1">
    <property type="entry name" value="UPF0127 PROTEIN MJ1496"/>
    <property type="match status" value="1"/>
</dbReference>
<evidence type="ECO:0000256" key="1">
    <source>
        <dbReference type="SAM" id="SignalP"/>
    </source>
</evidence>
<dbReference type="OrthoDB" id="9808290at2"/>
<dbReference type="PANTHER" id="PTHR37953">
    <property type="entry name" value="UPF0127 PROTEIN MJ1496"/>
    <property type="match status" value="1"/>
</dbReference>
<proteinExistence type="predicted"/>
<reference evidence="3" key="1">
    <citation type="submission" date="2018-05" db="EMBL/GenBank/DDBJ databases">
        <authorList>
            <person name="Du Z."/>
            <person name="Wang X."/>
        </authorList>
    </citation>
    <scope>NUCLEOTIDE SEQUENCE [LARGE SCALE GENOMIC DNA]</scope>
    <source>
        <strain evidence="3">WDS4C29</strain>
    </source>
</reference>
<dbReference type="InterPro" id="IPR003795">
    <property type="entry name" value="DUF192"/>
</dbReference>
<protein>
    <recommendedName>
        <fullName evidence="4">DUF192 domain-containing protein</fullName>
    </recommendedName>
</protein>
<sequence>MGSRSAPGWRRLIKACVLGLLTFFPATLHARCVDSAVAIRGDWGQARFSVEVADSPAEQARGLMFVEQMPIMTGMLFVYPSPRSASFWMRNTLIPLDMLFFDETGTLTRVHAMAQPLDETPIPGGDAVQFVLEINGGLADRLGIAPGDVMQHPSVGSNAAWPCPDD</sequence>
<organism evidence="2 3">
    <name type="scientific">Salibaculum griseiflavum</name>
    <dbReference type="NCBI Taxonomy" id="1914409"/>
    <lineage>
        <taxon>Bacteria</taxon>
        <taxon>Pseudomonadati</taxon>
        <taxon>Pseudomonadota</taxon>
        <taxon>Alphaproteobacteria</taxon>
        <taxon>Rhodobacterales</taxon>
        <taxon>Roseobacteraceae</taxon>
        <taxon>Salibaculum</taxon>
    </lineage>
</organism>
<dbReference type="Proteomes" id="UP000245293">
    <property type="component" value="Unassembled WGS sequence"/>
</dbReference>
<dbReference type="InterPro" id="IPR038695">
    <property type="entry name" value="Saro_0823-like_sf"/>
</dbReference>
<comment type="caution">
    <text evidence="2">The sequence shown here is derived from an EMBL/GenBank/DDBJ whole genome shotgun (WGS) entry which is preliminary data.</text>
</comment>
<gene>
    <name evidence="2" type="ORF">DFK10_12075</name>
</gene>
<evidence type="ECO:0008006" key="4">
    <source>
        <dbReference type="Google" id="ProtNLM"/>
    </source>
</evidence>
<feature type="signal peptide" evidence="1">
    <location>
        <begin position="1"/>
        <end position="30"/>
    </location>
</feature>